<feature type="compositionally biased region" description="Polar residues" evidence="1">
    <location>
        <begin position="98"/>
        <end position="111"/>
    </location>
</feature>
<evidence type="ECO:0000256" key="1">
    <source>
        <dbReference type="SAM" id="MobiDB-lite"/>
    </source>
</evidence>
<gene>
    <name evidence="2" type="ORF">RHGRI_017401</name>
</gene>
<dbReference type="AlphaFoldDB" id="A0AAV6JXM1"/>
<organism evidence="2 3">
    <name type="scientific">Rhododendron griersonianum</name>
    <dbReference type="NCBI Taxonomy" id="479676"/>
    <lineage>
        <taxon>Eukaryota</taxon>
        <taxon>Viridiplantae</taxon>
        <taxon>Streptophyta</taxon>
        <taxon>Embryophyta</taxon>
        <taxon>Tracheophyta</taxon>
        <taxon>Spermatophyta</taxon>
        <taxon>Magnoliopsida</taxon>
        <taxon>eudicotyledons</taxon>
        <taxon>Gunneridae</taxon>
        <taxon>Pentapetalae</taxon>
        <taxon>asterids</taxon>
        <taxon>Ericales</taxon>
        <taxon>Ericaceae</taxon>
        <taxon>Ericoideae</taxon>
        <taxon>Rhodoreae</taxon>
        <taxon>Rhododendron</taxon>
    </lineage>
</organism>
<comment type="caution">
    <text evidence="2">The sequence shown here is derived from an EMBL/GenBank/DDBJ whole genome shotgun (WGS) entry which is preliminary data.</text>
</comment>
<protein>
    <submittedName>
        <fullName evidence="2">Uncharacterized protein</fullName>
    </submittedName>
</protein>
<evidence type="ECO:0000313" key="3">
    <source>
        <dbReference type="Proteomes" id="UP000823749"/>
    </source>
</evidence>
<dbReference type="Proteomes" id="UP000823749">
    <property type="component" value="Chromosome 6"/>
</dbReference>
<dbReference type="EMBL" id="JACTNZ010000006">
    <property type="protein sequence ID" value="KAG5544925.1"/>
    <property type="molecule type" value="Genomic_DNA"/>
</dbReference>
<name>A0AAV6JXM1_9ERIC</name>
<proteinExistence type="predicted"/>
<keyword evidence="3" id="KW-1185">Reference proteome</keyword>
<dbReference type="PANTHER" id="PTHR23185">
    <property type="entry name" value="PROTEIN VIRILIZER HOMOLOG"/>
    <property type="match status" value="1"/>
</dbReference>
<sequence>MGQDTFSRGSGPPIDHAGPTRRDTFRQRKPNSSRPSYMHADDYVARERSVDVTSSSNVIAVPRIGSSSGRPPSIHVDEFMARQRERQNPVGQVVGDATQVTNTPAESDASA</sequence>
<dbReference type="GO" id="GO:0003723">
    <property type="term" value="F:RNA binding"/>
    <property type="evidence" value="ECO:0007669"/>
    <property type="project" value="TreeGrafter"/>
</dbReference>
<feature type="region of interest" description="Disordered" evidence="1">
    <location>
        <begin position="85"/>
        <end position="111"/>
    </location>
</feature>
<dbReference type="GO" id="GO:0036396">
    <property type="term" value="C:RNA N6-methyladenosine methyltransferase complex"/>
    <property type="evidence" value="ECO:0007669"/>
    <property type="project" value="TreeGrafter"/>
</dbReference>
<evidence type="ECO:0000313" key="2">
    <source>
        <dbReference type="EMBL" id="KAG5544925.1"/>
    </source>
</evidence>
<dbReference type="InterPro" id="IPR026736">
    <property type="entry name" value="Virilizer"/>
</dbReference>
<accession>A0AAV6JXM1</accession>
<reference evidence="2 3" key="1">
    <citation type="submission" date="2020-08" db="EMBL/GenBank/DDBJ databases">
        <title>Plant Genome Project.</title>
        <authorList>
            <person name="Zhang R.-G."/>
        </authorList>
    </citation>
    <scope>NUCLEOTIDE SEQUENCE [LARGE SCALE GENOMIC DNA]</scope>
    <source>
        <strain evidence="2">WSP0</strain>
        <tissue evidence="2">Leaf</tissue>
    </source>
</reference>
<dbReference type="PANTHER" id="PTHR23185:SF0">
    <property type="entry name" value="PROTEIN VIRILIZER HOMOLOG"/>
    <property type="match status" value="1"/>
</dbReference>
<feature type="region of interest" description="Disordered" evidence="1">
    <location>
        <begin position="1"/>
        <end position="42"/>
    </location>
</feature>